<sequence>MKPGKIGWMLVVASVLMAGCRASEIDEDTCAQNTDCATGQQCNKATGQCVAVSPQDRNPLCTTSEDCLPSELCHPTAKVCVQTCRASADCPDTAKVCDVVSVTDSTKVCHCATDTLCNQGRQKADLVCSNLDRVCTPRCVSNADCGTGRTCDTASGQCAQAQVEPRNLRCQQDTDCLKLELCHPTAQVCVQTCESSIDCPDAAKRCDLLSATDTRRVCKCSTTELCNIDRDTPDLLCSSEYSVCMPKCTADTDCPTGQRCDATTRQCKPEASNDTGKPCTGEGQSTCAYGTHFCSSAQCTPLPAPTCENYAKFTGKGGLGTTGRILYNARVVSAATDTAACGATTFKRVKIALSAYSNVPFPSTKDALSGLFLVKVDGTVWNGSMQVLSSSDYVVSGTSRERAEITVSLCADPSSTNLSTGFYFTNGNFLCFQANY</sequence>
<evidence type="ECO:0000313" key="1">
    <source>
        <dbReference type="EMBL" id="WNG44352.1"/>
    </source>
</evidence>
<dbReference type="PROSITE" id="PS51257">
    <property type="entry name" value="PROKAR_LIPOPROTEIN"/>
    <property type="match status" value="1"/>
</dbReference>
<keyword evidence="2" id="KW-1185">Reference proteome</keyword>
<organism evidence="1 2">
    <name type="scientific">Archangium minus</name>
    <dbReference type="NCBI Taxonomy" id="83450"/>
    <lineage>
        <taxon>Bacteria</taxon>
        <taxon>Pseudomonadati</taxon>
        <taxon>Myxococcota</taxon>
        <taxon>Myxococcia</taxon>
        <taxon>Myxococcales</taxon>
        <taxon>Cystobacterineae</taxon>
        <taxon>Archangiaceae</taxon>
        <taxon>Archangium</taxon>
    </lineage>
</organism>
<protein>
    <recommendedName>
        <fullName evidence="3">CHP</fullName>
    </recommendedName>
</protein>
<dbReference type="Proteomes" id="UP001611383">
    <property type="component" value="Chromosome"/>
</dbReference>
<dbReference type="InterPro" id="IPR026435">
    <property type="entry name" value="Myxo_Cys_rpt"/>
</dbReference>
<name>A0ABY9WNF0_9BACT</name>
<evidence type="ECO:0000313" key="2">
    <source>
        <dbReference type="Proteomes" id="UP001611383"/>
    </source>
</evidence>
<evidence type="ECO:0008006" key="3">
    <source>
        <dbReference type="Google" id="ProtNLM"/>
    </source>
</evidence>
<dbReference type="EMBL" id="CP043494">
    <property type="protein sequence ID" value="WNG44352.1"/>
    <property type="molecule type" value="Genomic_DNA"/>
</dbReference>
<proteinExistence type="predicted"/>
<accession>A0ABY9WNF0</accession>
<dbReference type="RefSeq" id="WP_395816981.1">
    <property type="nucleotide sequence ID" value="NZ_CP043494.1"/>
</dbReference>
<gene>
    <name evidence="1" type="ORF">F0U60_09700</name>
</gene>
<dbReference type="NCBIfam" id="TIGR04201">
    <property type="entry name" value="Myxo_Cys_RPT"/>
    <property type="match status" value="1"/>
</dbReference>
<reference evidence="1 2" key="1">
    <citation type="submission" date="2019-08" db="EMBL/GenBank/DDBJ databases">
        <title>Archangium and Cystobacter genomes.</title>
        <authorList>
            <person name="Chen I.-C.K."/>
            <person name="Wielgoss S."/>
        </authorList>
    </citation>
    <scope>NUCLEOTIDE SEQUENCE [LARGE SCALE GENOMIC DNA]</scope>
    <source>
        <strain evidence="1 2">Cbm 6</strain>
    </source>
</reference>